<feature type="region of interest" description="Disordered" evidence="1">
    <location>
        <begin position="212"/>
        <end position="303"/>
    </location>
</feature>
<reference evidence="2" key="1">
    <citation type="submission" date="2018-10" db="EMBL/GenBank/DDBJ databases">
        <title>Fifty Aureobasidium pullulans genomes reveal a recombining polyextremotolerant generalist.</title>
        <authorList>
            <person name="Gostincar C."/>
            <person name="Turk M."/>
            <person name="Zajc J."/>
            <person name="Gunde-Cimerman N."/>
        </authorList>
    </citation>
    <scope>NUCLEOTIDE SEQUENCE [LARGE SCALE GENOMIC DNA]</scope>
    <source>
        <strain evidence="2">EXF-10085</strain>
    </source>
</reference>
<evidence type="ECO:0000256" key="1">
    <source>
        <dbReference type="SAM" id="MobiDB-lite"/>
    </source>
</evidence>
<dbReference type="EMBL" id="QZAS01000022">
    <property type="protein sequence ID" value="THX06682.1"/>
    <property type="molecule type" value="Genomic_DNA"/>
</dbReference>
<name>A0A4S9CHP0_AURPU</name>
<feature type="compositionally biased region" description="Polar residues" evidence="1">
    <location>
        <begin position="317"/>
        <end position="330"/>
    </location>
</feature>
<evidence type="ECO:0000313" key="2">
    <source>
        <dbReference type="EMBL" id="THX06682.1"/>
    </source>
</evidence>
<feature type="region of interest" description="Disordered" evidence="1">
    <location>
        <begin position="461"/>
        <end position="488"/>
    </location>
</feature>
<sequence>MALVAARQRRPSDLAGIAIPPVSTQATTTTTKSKPTTTTPPPTSPPWSAVSHSLNPFGDSNGRRDSFTTPYRRISNSTSLSLQVAPSRPPLARSMTSASHLPRHAKLHKRSDSTSSAAPTVFTMPSPIQNEFTLANSATTTTSTQHARHSSANKIKPYLRKMSLRDDDLDQGRLDLSRPSAENDSLTGLGICEDAPSFSRSVSDVSFIPSTRRKASHSRATSGPASLAVAASGPLRPTQPFAPLREAPRSFTPPATVSQGDTSDDEAEESVGVLTNDIRQPDYEPWKPRRSVSISSNPAITPLSQTYTAGSLTKLTSASQSNLSIRSQPSYDHLKSGRTHRNTGRTSDYPTSPSARTSIDKAFSFITRTSEPEDAASRAAAIRAARRAFEEKEAAKDRKYEKEEVKRRASVIKKEERKWRKSDPRASMTSNGSNSIVVDEEKAVAGTDYATQTPAHDLSLPIQGDHSGAAPTVPLSPPPPSKTKQAKGGWNHFLAWTRTRLLNCGGKASLDA</sequence>
<protein>
    <submittedName>
        <fullName evidence="2">Uncharacterized protein</fullName>
    </submittedName>
</protein>
<feature type="compositionally biased region" description="Polar residues" evidence="1">
    <location>
        <begin position="344"/>
        <end position="356"/>
    </location>
</feature>
<gene>
    <name evidence="2" type="ORF">D6D13_06323</name>
</gene>
<feature type="region of interest" description="Disordered" evidence="1">
    <location>
        <begin position="317"/>
        <end position="356"/>
    </location>
</feature>
<feature type="region of interest" description="Disordered" evidence="1">
    <location>
        <begin position="170"/>
        <end position="189"/>
    </location>
</feature>
<comment type="caution">
    <text evidence="2">The sequence shown here is derived from an EMBL/GenBank/DDBJ whole genome shotgun (WGS) entry which is preliminary data.</text>
</comment>
<dbReference type="AlphaFoldDB" id="A0A4S9CHP0"/>
<accession>A0A4S9CHP0</accession>
<proteinExistence type="predicted"/>
<feature type="region of interest" description="Disordered" evidence="1">
    <location>
        <begin position="1"/>
        <end position="120"/>
    </location>
</feature>
<organism evidence="2">
    <name type="scientific">Aureobasidium pullulans</name>
    <name type="common">Black yeast</name>
    <name type="synonym">Pullularia pullulans</name>
    <dbReference type="NCBI Taxonomy" id="5580"/>
    <lineage>
        <taxon>Eukaryota</taxon>
        <taxon>Fungi</taxon>
        <taxon>Dikarya</taxon>
        <taxon>Ascomycota</taxon>
        <taxon>Pezizomycotina</taxon>
        <taxon>Dothideomycetes</taxon>
        <taxon>Dothideomycetidae</taxon>
        <taxon>Dothideales</taxon>
        <taxon>Saccotheciaceae</taxon>
        <taxon>Aureobasidium</taxon>
    </lineage>
</organism>
<feature type="compositionally biased region" description="Polar residues" evidence="1">
    <location>
        <begin position="74"/>
        <end position="84"/>
    </location>
</feature>
<feature type="compositionally biased region" description="Polar residues" evidence="1">
    <location>
        <begin position="292"/>
        <end position="303"/>
    </location>
</feature>
<feature type="compositionally biased region" description="Low complexity" evidence="1">
    <location>
        <begin position="27"/>
        <end position="37"/>
    </location>
</feature>